<accession>A0ABV7ISG7</accession>
<dbReference type="Gene3D" id="2.40.50.140">
    <property type="entry name" value="Nucleic acid-binding proteins"/>
    <property type="match status" value="1"/>
</dbReference>
<comment type="caution">
    <text evidence="2">The sequence shown here is derived from an EMBL/GenBank/DDBJ whole genome shotgun (WGS) entry which is preliminary data.</text>
</comment>
<reference evidence="3" key="1">
    <citation type="journal article" date="2019" name="Int. J. Syst. Evol. Microbiol.">
        <title>The Global Catalogue of Microorganisms (GCM) 10K type strain sequencing project: providing services to taxonomists for standard genome sequencing and annotation.</title>
        <authorList>
            <consortium name="The Broad Institute Genomics Platform"/>
            <consortium name="The Broad Institute Genome Sequencing Center for Infectious Disease"/>
            <person name="Wu L."/>
            <person name="Ma J."/>
        </authorList>
    </citation>
    <scope>NUCLEOTIDE SEQUENCE [LARGE SCALE GENOMIC DNA]</scope>
    <source>
        <strain evidence="3">KCTC 52039</strain>
    </source>
</reference>
<dbReference type="Gene3D" id="3.90.1570.50">
    <property type="match status" value="1"/>
</dbReference>
<gene>
    <name evidence="2" type="ORF">ACFOGH_00535</name>
</gene>
<dbReference type="InterPro" id="IPR012340">
    <property type="entry name" value="NA-bd_OB-fold"/>
</dbReference>
<name>A0ABV7ISG7_9RHOB</name>
<dbReference type="PROSITE" id="PS50126">
    <property type="entry name" value="S1"/>
    <property type="match status" value="1"/>
</dbReference>
<dbReference type="EMBL" id="JBHRTO010000001">
    <property type="protein sequence ID" value="MFC3179464.1"/>
    <property type="molecule type" value="Genomic_DNA"/>
</dbReference>
<sequence length="879" mass="99597">MIIDSSQLLNESDVEQKLLMPLMTAKSPYGLMLPPNNIYTKQSIRSVTIDKGGSKKNYFPDYLYMHRGIPIMVVEAKSPGEDLVEALREARLYAAEINSKHTGDIDPVKFVVACDGTRLLAGYNNDENPLFDILSDNFSSENIDYSKFILQFGFSSLDRWGEQIVKKMRPVRYFKPRKLVGGGAAQTEEIGLNSFGSTIKTDFRGLFDPGNISERNVIAAECYIPSKRRNRYVDSIDRTFAAIISPSEKFAVELDDTSNPVPIIKKLRQGQNLANQVMLLIGSAGAGKTTFVDHLRVSALPADVRRSTRWLHINMNVAPVSHDEIYKWLRKEIIAGVKAQLPKVDFEELEIIKQIFRADVESFRKGTGRLLEGNKDKWNEKLADRLDESLADDHKVASCYCKYLSSRESALVVIVLDNCDKRELPEQLLMFEAAQWLRTEFDAMIFLPMREETYDNNHDRPPLDTALKDLAFRIEPPRFDLILKKRVDVAVKRLRENPNQRFSYDLPNSMKATYTAADKISYLTSILRSVFDSEENIRRLLIGLAGRNMRRAMEIFLEFCSSGHISEDHILKMFSSGGSYALPLELVSRVILRPKRRYYDSDHSYVVNLMAADIDDKKPSFFCRVAILRLLSGIAHDGQSARKDGYMRGVDMLPELEKFGMTQDIILREINYLVGKHCIISEDFSLSGIELSTLIAISPAGRTHLFLLNNPHYVSAMAEDTWFREEPVANAIKERIKNPTIHFENRTALMNARNLVSFLERERELALEDYRMVFPDSDAPELISVSSLRKTVRFREKQMVGNWAGVDEAFPVGRKVSGIVSAVKGFGIFVKFDNEVSGLLHSNQASAADLTKTIGDAIEVIVTNVDQYTEKLGLKSIPT</sequence>
<dbReference type="Proteomes" id="UP001595547">
    <property type="component" value="Unassembled WGS sequence"/>
</dbReference>
<protein>
    <submittedName>
        <fullName evidence="2">S1 RNA-binding domain-containing protein</fullName>
    </submittedName>
</protein>
<dbReference type="RefSeq" id="WP_380071110.1">
    <property type="nucleotide sequence ID" value="NZ_JBHRTO010000001.1"/>
</dbReference>
<dbReference type="InterPro" id="IPR007409">
    <property type="entry name" value="Restrct_endonuc_type1_HsdR_N"/>
</dbReference>
<proteinExistence type="predicted"/>
<keyword evidence="3" id="KW-1185">Reference proteome</keyword>
<feature type="domain" description="S1 motif" evidence="1">
    <location>
        <begin position="813"/>
        <end position="877"/>
    </location>
</feature>
<dbReference type="InterPro" id="IPR003029">
    <property type="entry name" value="S1_domain"/>
</dbReference>
<dbReference type="Pfam" id="PF04313">
    <property type="entry name" value="HSDR_N"/>
    <property type="match status" value="1"/>
</dbReference>
<dbReference type="SUPFAM" id="SSF50249">
    <property type="entry name" value="Nucleic acid-binding proteins"/>
    <property type="match status" value="1"/>
</dbReference>
<evidence type="ECO:0000313" key="2">
    <source>
        <dbReference type="EMBL" id="MFC3179464.1"/>
    </source>
</evidence>
<organism evidence="2 3">
    <name type="scientific">Cypionkella sinensis</name>
    <dbReference type="NCBI Taxonomy" id="1756043"/>
    <lineage>
        <taxon>Bacteria</taxon>
        <taxon>Pseudomonadati</taxon>
        <taxon>Pseudomonadota</taxon>
        <taxon>Alphaproteobacteria</taxon>
        <taxon>Rhodobacterales</taxon>
        <taxon>Paracoccaceae</taxon>
        <taxon>Cypionkella</taxon>
    </lineage>
</organism>
<evidence type="ECO:0000313" key="3">
    <source>
        <dbReference type="Proteomes" id="UP001595547"/>
    </source>
</evidence>
<dbReference type="SMART" id="SM00316">
    <property type="entry name" value="S1"/>
    <property type="match status" value="1"/>
</dbReference>
<dbReference type="Pfam" id="PF00575">
    <property type="entry name" value="S1"/>
    <property type="match status" value="1"/>
</dbReference>
<evidence type="ECO:0000259" key="1">
    <source>
        <dbReference type="PROSITE" id="PS50126"/>
    </source>
</evidence>